<dbReference type="PANTHER" id="PTHR30244">
    <property type="entry name" value="TRANSAMINASE"/>
    <property type="match status" value="1"/>
</dbReference>
<name>A0ABS7XFH1_9FLAO</name>
<comment type="caution">
    <text evidence="4">The sequence shown here is derived from an EMBL/GenBank/DDBJ whole genome shotgun (WGS) entry which is preliminary data.</text>
</comment>
<dbReference type="InterPro" id="IPR000653">
    <property type="entry name" value="DegT/StrS_aminotransferase"/>
</dbReference>
<dbReference type="PANTHER" id="PTHR30244:SF36">
    <property type="entry name" value="3-OXO-GLUCOSE-6-PHOSPHATE:GLUTAMATE AMINOTRANSFERASE"/>
    <property type="match status" value="1"/>
</dbReference>
<dbReference type="Gene3D" id="3.90.1150.10">
    <property type="entry name" value="Aspartate Aminotransferase, domain 1"/>
    <property type="match status" value="1"/>
</dbReference>
<keyword evidence="1 3" id="KW-0663">Pyridoxal phosphate</keyword>
<dbReference type="InterPro" id="IPR015421">
    <property type="entry name" value="PyrdxlP-dep_Trfase_major"/>
</dbReference>
<sequence>MKKIPFLNFQPMHEQIRSEMQQAFNEVYESYWYVMGEKLHTFEASYAKYNQTRYSVGVSNGLDALILALEALGVGKGDEVIVPSNTYIATVLAVTAVGATPVFVEPRLETYNINPELIEEKITKKTKAIMPVHLYGQACEMDHIMKLAEAYNLVVVEDNAQAHGSSYKGKLTGSFGHVNGVSFYPGKNLGALGDAGAITTDDEEVAEKIKTLRNYGSQKKYHNEYIGLNRRLDELQAAFLSVKLQYLDQWTQERQQIAEMYNKQLKDTNLILPQVANNADHVYHLYVVRTQKRDELQAHLNNNGIGTLIHYPIPPHLQNAYKHLGYKEGDFPIAEELARTMISLPLWVGLGKDSIKKIQSILEPF</sequence>
<organism evidence="4 5">
    <name type="scientific">Psychroflexus longus</name>
    <dbReference type="NCBI Taxonomy" id="2873596"/>
    <lineage>
        <taxon>Bacteria</taxon>
        <taxon>Pseudomonadati</taxon>
        <taxon>Bacteroidota</taxon>
        <taxon>Flavobacteriia</taxon>
        <taxon>Flavobacteriales</taxon>
        <taxon>Flavobacteriaceae</taxon>
        <taxon>Psychroflexus</taxon>
    </lineage>
</organism>
<dbReference type="CDD" id="cd00616">
    <property type="entry name" value="AHBA_syn"/>
    <property type="match status" value="1"/>
</dbReference>
<evidence type="ECO:0000256" key="1">
    <source>
        <dbReference type="ARBA" id="ARBA00022898"/>
    </source>
</evidence>
<dbReference type="GO" id="GO:0008483">
    <property type="term" value="F:transaminase activity"/>
    <property type="evidence" value="ECO:0007669"/>
    <property type="project" value="UniProtKB-KW"/>
</dbReference>
<dbReference type="Proteomes" id="UP001199314">
    <property type="component" value="Unassembled WGS sequence"/>
</dbReference>
<keyword evidence="4" id="KW-0032">Aminotransferase</keyword>
<dbReference type="InterPro" id="IPR015422">
    <property type="entry name" value="PyrdxlP-dep_Trfase_small"/>
</dbReference>
<evidence type="ECO:0000256" key="2">
    <source>
        <dbReference type="ARBA" id="ARBA00037999"/>
    </source>
</evidence>
<evidence type="ECO:0000256" key="3">
    <source>
        <dbReference type="RuleBase" id="RU004508"/>
    </source>
</evidence>
<accession>A0ABS7XFH1</accession>
<dbReference type="EMBL" id="JAIQZE010000001">
    <property type="protein sequence ID" value="MBZ9777716.1"/>
    <property type="molecule type" value="Genomic_DNA"/>
</dbReference>
<comment type="similarity">
    <text evidence="2 3">Belongs to the DegT/DnrJ/EryC1 family.</text>
</comment>
<keyword evidence="4" id="KW-0808">Transferase</keyword>
<evidence type="ECO:0000313" key="5">
    <source>
        <dbReference type="Proteomes" id="UP001199314"/>
    </source>
</evidence>
<dbReference type="Gene3D" id="3.40.640.10">
    <property type="entry name" value="Type I PLP-dependent aspartate aminotransferase-like (Major domain)"/>
    <property type="match status" value="1"/>
</dbReference>
<dbReference type="Pfam" id="PF01041">
    <property type="entry name" value="DegT_DnrJ_EryC1"/>
    <property type="match status" value="1"/>
</dbReference>
<proteinExistence type="inferred from homology"/>
<dbReference type="SUPFAM" id="SSF53383">
    <property type="entry name" value="PLP-dependent transferases"/>
    <property type="match status" value="1"/>
</dbReference>
<evidence type="ECO:0000313" key="4">
    <source>
        <dbReference type="EMBL" id="MBZ9777716.1"/>
    </source>
</evidence>
<dbReference type="InterPro" id="IPR015424">
    <property type="entry name" value="PyrdxlP-dep_Trfase"/>
</dbReference>
<protein>
    <submittedName>
        <fullName evidence="4">DegT/DnrJ/EryC1/StrS family aminotransferase</fullName>
    </submittedName>
</protein>
<dbReference type="PIRSF" id="PIRSF000390">
    <property type="entry name" value="PLP_StrS"/>
    <property type="match status" value="1"/>
</dbReference>
<reference evidence="5" key="1">
    <citation type="submission" date="2023-07" db="EMBL/GenBank/DDBJ databases">
        <title>Novel species isolated from saline lakes on Tibetan Plateau.</title>
        <authorList>
            <person name="Lu H."/>
        </authorList>
    </citation>
    <scope>NUCLEOTIDE SEQUENCE [LARGE SCALE GENOMIC DNA]</scope>
    <source>
        <strain evidence="5">CAK8W</strain>
    </source>
</reference>
<gene>
    <name evidence="4" type="ORF">LB452_02165</name>
</gene>
<dbReference type="RefSeq" id="WP_224460078.1">
    <property type="nucleotide sequence ID" value="NZ_JAIQZE010000001.1"/>
</dbReference>
<keyword evidence="5" id="KW-1185">Reference proteome</keyword>